<evidence type="ECO:0000313" key="3">
    <source>
        <dbReference type="Proteomes" id="UP000003919"/>
    </source>
</evidence>
<dbReference type="HOGENOM" id="CLU_012617_1_1_10"/>
<dbReference type="STRING" id="388413.ALPR1_08903"/>
<keyword evidence="3" id="KW-1185">Reference proteome</keyword>
<organism evidence="2 3">
    <name type="scientific">Algoriphagus machipongonensis</name>
    <dbReference type="NCBI Taxonomy" id="388413"/>
    <lineage>
        <taxon>Bacteria</taxon>
        <taxon>Pseudomonadati</taxon>
        <taxon>Bacteroidota</taxon>
        <taxon>Cytophagia</taxon>
        <taxon>Cytophagales</taxon>
        <taxon>Cyclobacteriaceae</taxon>
        <taxon>Algoriphagus</taxon>
    </lineage>
</organism>
<dbReference type="RefSeq" id="WP_008199942.1">
    <property type="nucleotide sequence ID" value="NZ_CM001023.1"/>
</dbReference>
<dbReference type="OrthoDB" id="9763456at2"/>
<protein>
    <recommendedName>
        <fullName evidence="1">Acyclic terpene utilisation N-terminal domain-containing protein</fullName>
    </recommendedName>
</protein>
<name>A3I1R5_9BACT</name>
<accession>A3I1R5</accession>
<dbReference type="Proteomes" id="UP000003919">
    <property type="component" value="Unassembled WGS sequence"/>
</dbReference>
<feature type="domain" description="Acyclic terpene utilisation N-terminal" evidence="1">
    <location>
        <begin position="4"/>
        <end position="440"/>
    </location>
</feature>
<dbReference type="InterPro" id="IPR010839">
    <property type="entry name" value="AtuA_N"/>
</dbReference>
<dbReference type="PANTHER" id="PTHR47472:SF1">
    <property type="entry name" value="DUF1446-DOMAIN-CONTAINING PROTEIN"/>
    <property type="match status" value="1"/>
</dbReference>
<evidence type="ECO:0000259" key="1">
    <source>
        <dbReference type="Pfam" id="PF07287"/>
    </source>
</evidence>
<dbReference type="EMBL" id="AAXU02000001">
    <property type="protein sequence ID" value="EAZ79731.2"/>
    <property type="molecule type" value="Genomic_DNA"/>
</dbReference>
<sequence length="446" mass="48210">MKKIRIGSGAGYGGDRLEPALELMEKGKLDYIGFECLAERTIAIAQEQKRIDPDKGYNHLLNYRMEKVIPLAYKNKIKVITNMGAANPEKAAKIIAELAKQAGAKGMKIAAVFGDDVLEQIKGQDDLLILETGQPLSSIKENIVSANAYLGALPIVEALQNGADIIVTGRVADPSLFLAPLIYEFDWSLEDYVKLGKGTLIGHLLECAAQVCGGYFADPGVKDVPELWNVGFPFVEVNESGDGFVSKIPGSGGVVNTATCTEQMLYEIHDPKKYFTPDCTADFSKVEFQELGKDKVAFIGGTGNQATETYKVSVGYRNGFLGEGEISYGGVNCLKRAELAIEILQKRLVSKELSDLRFEMIGVNSLNTITQSSVIAEPSEIRIRVAGKSINASEARKIGLEVEALYTNGPAGGGGATQKLSELISIASVLMPKKEVKTKIIYQTID</sequence>
<dbReference type="eggNOG" id="COG3185">
    <property type="taxonomic scope" value="Bacteria"/>
</dbReference>
<evidence type="ECO:0000313" key="2">
    <source>
        <dbReference type="EMBL" id="EAZ79731.2"/>
    </source>
</evidence>
<gene>
    <name evidence="2" type="ORF">ALPR1_08903</name>
</gene>
<proteinExistence type="predicted"/>
<comment type="caution">
    <text evidence="2">The sequence shown here is derived from an EMBL/GenBank/DDBJ whole genome shotgun (WGS) entry which is preliminary data.</text>
</comment>
<dbReference type="Pfam" id="PF07287">
    <property type="entry name" value="AtuA"/>
    <property type="match status" value="1"/>
</dbReference>
<reference evidence="2 3" key="1">
    <citation type="journal article" date="2011" name="J. Bacteriol.">
        <title>Complete genome sequence of Algoriphagus sp. PR1, bacterial prey of a colony-forming choanoflagellate.</title>
        <authorList>
            <person name="Alegado R.A."/>
            <person name="Ferriera S."/>
            <person name="Nusbaum C."/>
            <person name="Young S.K."/>
            <person name="Zeng Q."/>
            <person name="Imamovic A."/>
            <person name="Fairclough S.R."/>
            <person name="King N."/>
        </authorList>
    </citation>
    <scope>NUCLEOTIDE SEQUENCE [LARGE SCALE GENOMIC DNA]</scope>
    <source>
        <strain evidence="2 3">PR1</strain>
    </source>
</reference>
<dbReference type="AlphaFoldDB" id="A3I1R5"/>
<dbReference type="PANTHER" id="PTHR47472">
    <property type="entry name" value="PROPIONYL-COA CARBOXYLASE"/>
    <property type="match status" value="1"/>
</dbReference>